<reference evidence="3" key="1">
    <citation type="submission" date="2011-08" db="EMBL/GenBank/DDBJ databases">
        <authorList>
            <person name="Rombauts S."/>
        </authorList>
    </citation>
    <scope>NUCLEOTIDE SEQUENCE</scope>
    <source>
        <strain evidence="3">London</strain>
    </source>
</reference>
<organism evidence="2 3">
    <name type="scientific">Tetranychus urticae</name>
    <name type="common">Two-spotted spider mite</name>
    <dbReference type="NCBI Taxonomy" id="32264"/>
    <lineage>
        <taxon>Eukaryota</taxon>
        <taxon>Metazoa</taxon>
        <taxon>Ecdysozoa</taxon>
        <taxon>Arthropoda</taxon>
        <taxon>Chelicerata</taxon>
        <taxon>Arachnida</taxon>
        <taxon>Acari</taxon>
        <taxon>Acariformes</taxon>
        <taxon>Trombidiformes</taxon>
        <taxon>Prostigmata</taxon>
        <taxon>Eleutherengona</taxon>
        <taxon>Raphignathae</taxon>
        <taxon>Tetranychoidea</taxon>
        <taxon>Tetranychidae</taxon>
        <taxon>Tetranychus</taxon>
    </lineage>
</organism>
<dbReference type="HOGENOM" id="CLU_1054961_0_0_1"/>
<feature type="transmembrane region" description="Helical" evidence="1">
    <location>
        <begin position="237"/>
        <end position="255"/>
    </location>
</feature>
<keyword evidence="1" id="KW-0472">Membrane</keyword>
<evidence type="ECO:0000256" key="1">
    <source>
        <dbReference type="SAM" id="Phobius"/>
    </source>
</evidence>
<dbReference type="STRING" id="32264.T1KMJ5"/>
<feature type="transmembrane region" description="Helical" evidence="1">
    <location>
        <begin position="63"/>
        <end position="86"/>
    </location>
</feature>
<dbReference type="Proteomes" id="UP000015104">
    <property type="component" value="Unassembled WGS sequence"/>
</dbReference>
<sequence length="264" mass="30532">MLSMESIIDAYTWHVDPITRYFSFYQGFPFVSVFIVISSIILTKFILPIWMSKRKEPYDTRPVMFMINGVDFGISICGSLLIYFSSPTRLVGFTCKPLSLDDFTHIAYRYAGVAYFFVLLTMLIRPMLRVLRHQTKGVNALTLHSIFLPFYVYYILFWECTEAALFLPFIETAVGSLRAGYFILTISTDNSAKYTTFRRFVIMAQIILGFSLLFHVASLMANPTCSNYYGIKTMETIYGFGYVFYGFSILNNRNFKAKGYRKTK</sequence>
<proteinExistence type="predicted"/>
<keyword evidence="3" id="KW-1185">Reference proteome</keyword>
<feature type="transmembrane region" description="Helical" evidence="1">
    <location>
        <begin position="30"/>
        <end position="51"/>
    </location>
</feature>
<dbReference type="EMBL" id="CAEY01000246">
    <property type="status" value="NOT_ANNOTATED_CDS"/>
    <property type="molecule type" value="Genomic_DNA"/>
</dbReference>
<name>T1KMJ5_TETUR</name>
<reference evidence="2" key="2">
    <citation type="submission" date="2015-06" db="UniProtKB">
        <authorList>
            <consortium name="EnsemblMetazoa"/>
        </authorList>
    </citation>
    <scope>IDENTIFICATION</scope>
</reference>
<feature type="transmembrane region" description="Helical" evidence="1">
    <location>
        <begin position="137"/>
        <end position="157"/>
    </location>
</feature>
<protein>
    <recommendedName>
        <fullName evidence="4">Very-long-chain 3-oxoacyl-CoA synthase</fullName>
    </recommendedName>
</protein>
<accession>T1KMJ5</accession>
<evidence type="ECO:0000313" key="3">
    <source>
        <dbReference type="Proteomes" id="UP000015104"/>
    </source>
</evidence>
<gene>
    <name evidence="2" type="primary">107365568</name>
</gene>
<dbReference type="KEGG" id="tut:107365568"/>
<dbReference type="AlphaFoldDB" id="T1KMJ5"/>
<dbReference type="OrthoDB" id="10327096at2759"/>
<dbReference type="OMA" id="RHIAYRY"/>
<feature type="transmembrane region" description="Helical" evidence="1">
    <location>
        <begin position="196"/>
        <end position="217"/>
    </location>
</feature>
<dbReference type="EnsemblMetazoa" id="tetur15g01850.1">
    <property type="protein sequence ID" value="tetur15g01850.1"/>
    <property type="gene ID" value="tetur15g01850"/>
</dbReference>
<keyword evidence="1" id="KW-1133">Transmembrane helix</keyword>
<feature type="transmembrane region" description="Helical" evidence="1">
    <location>
        <begin position="106"/>
        <end position="125"/>
    </location>
</feature>
<feature type="transmembrane region" description="Helical" evidence="1">
    <location>
        <begin position="163"/>
        <end position="184"/>
    </location>
</feature>
<keyword evidence="1" id="KW-0812">Transmembrane</keyword>
<evidence type="ECO:0008006" key="4">
    <source>
        <dbReference type="Google" id="ProtNLM"/>
    </source>
</evidence>
<evidence type="ECO:0000313" key="2">
    <source>
        <dbReference type="EnsemblMetazoa" id="tetur15g01850.1"/>
    </source>
</evidence>